<name>A0A6H5GQ26_9HEMI</name>
<feature type="non-terminal residue" evidence="1">
    <location>
        <position position="73"/>
    </location>
</feature>
<gene>
    <name evidence="1" type="ORF">NTEN_LOCUS11423</name>
    <name evidence="2" type="ORF">NTEN_LOCUS11560</name>
</gene>
<organism evidence="1 3">
    <name type="scientific">Nesidiocoris tenuis</name>
    <dbReference type="NCBI Taxonomy" id="355587"/>
    <lineage>
        <taxon>Eukaryota</taxon>
        <taxon>Metazoa</taxon>
        <taxon>Ecdysozoa</taxon>
        <taxon>Arthropoda</taxon>
        <taxon>Hexapoda</taxon>
        <taxon>Insecta</taxon>
        <taxon>Pterygota</taxon>
        <taxon>Neoptera</taxon>
        <taxon>Paraneoptera</taxon>
        <taxon>Hemiptera</taxon>
        <taxon>Heteroptera</taxon>
        <taxon>Panheteroptera</taxon>
        <taxon>Cimicomorpha</taxon>
        <taxon>Miridae</taxon>
        <taxon>Dicyphina</taxon>
        <taxon>Nesidiocoris</taxon>
    </lineage>
</organism>
<proteinExistence type="predicted"/>
<dbReference type="Proteomes" id="UP000479000">
    <property type="component" value="Unassembled WGS sequence"/>
</dbReference>
<evidence type="ECO:0000313" key="1">
    <source>
        <dbReference type="EMBL" id="CAB0005946.1"/>
    </source>
</evidence>
<dbReference type="AlphaFoldDB" id="A0A6H5GQ26"/>
<protein>
    <submittedName>
        <fullName evidence="1">Uncharacterized protein</fullName>
    </submittedName>
</protein>
<reference evidence="1 3" key="1">
    <citation type="submission" date="2020-02" db="EMBL/GenBank/DDBJ databases">
        <authorList>
            <person name="Ferguson B K."/>
        </authorList>
    </citation>
    <scope>NUCLEOTIDE SEQUENCE [LARGE SCALE GENOMIC DNA]</scope>
</reference>
<sequence>MSSFPFRIYSALFIPRDLSFSLDFSASVLSLFASGRPGVPSSMLRVSLIGLYSLATLLPCWPKTPQPISVDHK</sequence>
<evidence type="ECO:0000313" key="2">
    <source>
        <dbReference type="EMBL" id="CAB0006083.1"/>
    </source>
</evidence>
<dbReference type="EMBL" id="CADCXU010016958">
    <property type="protein sequence ID" value="CAB0005946.1"/>
    <property type="molecule type" value="Genomic_DNA"/>
</dbReference>
<evidence type="ECO:0000313" key="3">
    <source>
        <dbReference type="Proteomes" id="UP000479000"/>
    </source>
</evidence>
<keyword evidence="3" id="KW-1185">Reference proteome</keyword>
<dbReference type="EMBL" id="CADCXU010017208">
    <property type="protein sequence ID" value="CAB0006083.1"/>
    <property type="molecule type" value="Genomic_DNA"/>
</dbReference>
<accession>A0A6H5GQ26</accession>